<feature type="region of interest" description="Disordered" evidence="1">
    <location>
        <begin position="1"/>
        <end position="26"/>
    </location>
</feature>
<reference evidence="4" key="1">
    <citation type="submission" date="2016-10" db="EMBL/GenBank/DDBJ databases">
        <authorList>
            <person name="Varghese N."/>
            <person name="Submissions S."/>
        </authorList>
    </citation>
    <scope>NUCLEOTIDE SEQUENCE [LARGE SCALE GENOMIC DNA]</scope>
    <source>
        <strain evidence="4">DC30,IBRC 10041,KCTC 4046</strain>
    </source>
</reference>
<dbReference type="AlphaFoldDB" id="A0A1H3PAL6"/>
<evidence type="ECO:0000256" key="1">
    <source>
        <dbReference type="SAM" id="MobiDB-lite"/>
    </source>
</evidence>
<protein>
    <recommendedName>
        <fullName evidence="2">RelE toxin-related domain-containing protein</fullName>
    </recommendedName>
</protein>
<accession>A0A1H3PAL6</accession>
<gene>
    <name evidence="3" type="ORF">SAMN05216564_12110</name>
</gene>
<feature type="compositionally biased region" description="Basic and acidic residues" evidence="1">
    <location>
        <begin position="1"/>
        <end position="11"/>
    </location>
</feature>
<dbReference type="Pfam" id="PF26442">
    <property type="entry name" value="Halo_toxin"/>
    <property type="match status" value="1"/>
</dbReference>
<keyword evidence="4" id="KW-1185">Reference proteome</keyword>
<dbReference type="Proteomes" id="UP000199079">
    <property type="component" value="Unassembled WGS sequence"/>
</dbReference>
<organism evidence="3 4">
    <name type="scientific">Halopenitus persicus</name>
    <dbReference type="NCBI Taxonomy" id="1048396"/>
    <lineage>
        <taxon>Archaea</taxon>
        <taxon>Methanobacteriati</taxon>
        <taxon>Methanobacteriota</taxon>
        <taxon>Stenosarchaea group</taxon>
        <taxon>Halobacteria</taxon>
        <taxon>Halobacteriales</taxon>
        <taxon>Haloferacaceae</taxon>
        <taxon>Halopenitus</taxon>
    </lineage>
</organism>
<evidence type="ECO:0000259" key="2">
    <source>
        <dbReference type="Pfam" id="PF26442"/>
    </source>
</evidence>
<evidence type="ECO:0000313" key="4">
    <source>
        <dbReference type="Proteomes" id="UP000199079"/>
    </source>
</evidence>
<name>A0A1H3PAL6_9EURY</name>
<sequence length="130" mass="14284">MHTKTTSDQHQRPVVSSHAADEYGNRFNNGDIPLATAWERGVRVEAPDKDYHEARLHPLMDLLMTCKNGVITTVMYASKTRVRAPGKVRCQGCDHPHEPLRTNETCPWCGSTAKAGRSAGAISVTRKGGD</sequence>
<evidence type="ECO:0000313" key="3">
    <source>
        <dbReference type="EMBL" id="SDY97439.1"/>
    </source>
</evidence>
<feature type="domain" description="RelE toxin-related" evidence="2">
    <location>
        <begin position="15"/>
        <end position="77"/>
    </location>
</feature>
<dbReference type="InterPro" id="IPR058996">
    <property type="entry name" value="Toxin-rel_dom"/>
</dbReference>
<dbReference type="EMBL" id="FNPC01000021">
    <property type="protein sequence ID" value="SDY97439.1"/>
    <property type="molecule type" value="Genomic_DNA"/>
</dbReference>
<proteinExistence type="predicted"/>